<dbReference type="Proteomes" id="UP000006049">
    <property type="component" value="Chromosome"/>
</dbReference>
<dbReference type="eggNOG" id="COG0644">
    <property type="taxonomic scope" value="Bacteria"/>
</dbReference>
<protein>
    <submittedName>
        <fullName evidence="2">Flavin-dependent dehydrogenase</fullName>
    </submittedName>
</protein>
<dbReference type="InterPro" id="IPR050407">
    <property type="entry name" value="Geranylgeranyl_reductase"/>
</dbReference>
<proteinExistence type="predicted"/>
<dbReference type="EMBL" id="CP003280">
    <property type="protein sequence ID" value="AFL82165.1"/>
    <property type="molecule type" value="Genomic_DNA"/>
</dbReference>
<dbReference type="InterPro" id="IPR006076">
    <property type="entry name" value="FAD-dep_OxRdtase"/>
</dbReference>
<keyword evidence="3" id="KW-1185">Reference proteome</keyword>
<dbReference type="PRINTS" id="PR00420">
    <property type="entry name" value="RNGMNOXGNASE"/>
</dbReference>
<dbReference type="InterPro" id="IPR036188">
    <property type="entry name" value="FAD/NAD-bd_sf"/>
</dbReference>
<dbReference type="RefSeq" id="WP_014783414.1">
    <property type="nucleotide sequence ID" value="NC_018013.1"/>
</dbReference>
<dbReference type="SUPFAM" id="SSF51905">
    <property type="entry name" value="FAD/NAD(P)-binding domain"/>
    <property type="match status" value="1"/>
</dbReference>
<dbReference type="PANTHER" id="PTHR42685">
    <property type="entry name" value="GERANYLGERANYL DIPHOSPHATE REDUCTASE"/>
    <property type="match status" value="1"/>
</dbReference>
<feature type="domain" description="FAD dependent oxidoreductase" evidence="1">
    <location>
        <begin position="9"/>
        <end position="41"/>
    </location>
</feature>
<evidence type="ECO:0000259" key="1">
    <source>
        <dbReference type="Pfam" id="PF01266"/>
    </source>
</evidence>
<dbReference type="Gene3D" id="3.50.50.60">
    <property type="entry name" value="FAD/NAD(P)-binding domain"/>
    <property type="match status" value="1"/>
</dbReference>
<dbReference type="HOGENOM" id="CLU_024648_5_3_10"/>
<dbReference type="KEGG" id="asl:Aeqsu_2714"/>
<reference evidence="2 3" key="1">
    <citation type="submission" date="2012-06" db="EMBL/GenBank/DDBJ databases">
        <title>The complete genome of Aequorivita sublithincola DSM 14238.</title>
        <authorList>
            <consortium name="US DOE Joint Genome Institute (JGI-PGF)"/>
            <person name="Lucas S."/>
            <person name="Copeland A."/>
            <person name="Lapidus A."/>
            <person name="Goodwin L."/>
            <person name="Pitluck S."/>
            <person name="Peters L."/>
            <person name="Munk A.C.C."/>
            <person name="Kyrpides N."/>
            <person name="Mavromatis K."/>
            <person name="Pagani I."/>
            <person name="Ivanova N."/>
            <person name="Ovchinnikova G."/>
            <person name="Zeytun A."/>
            <person name="Detter J.C."/>
            <person name="Han C."/>
            <person name="Land M."/>
            <person name="Hauser L."/>
            <person name="Markowitz V."/>
            <person name="Cheng J.-F."/>
            <person name="Hugenholtz P."/>
            <person name="Woyke T."/>
            <person name="Wu D."/>
            <person name="Tindall B."/>
            <person name="Faehnrich R."/>
            <person name="Brambilla E."/>
            <person name="Klenk H.-P."/>
            <person name="Eisen J.A."/>
        </authorList>
    </citation>
    <scope>NUCLEOTIDE SEQUENCE [LARGE SCALE GENOMIC DNA]</scope>
    <source>
        <strain evidence="3">DSM 14238 / LMG 21431 / ACAM 643 / 9-3</strain>
    </source>
</reference>
<dbReference type="PATRIC" id="fig|746697.3.peg.2770"/>
<evidence type="ECO:0000313" key="3">
    <source>
        <dbReference type="Proteomes" id="UP000006049"/>
    </source>
</evidence>
<evidence type="ECO:0000313" key="2">
    <source>
        <dbReference type="EMBL" id="AFL82165.1"/>
    </source>
</evidence>
<dbReference type="STRING" id="746697.Aeqsu_2714"/>
<gene>
    <name evidence="2" type="ordered locus">Aeqsu_2714</name>
</gene>
<name>I3YYU7_AEQSU</name>
<dbReference type="AlphaFoldDB" id="I3YYU7"/>
<dbReference type="PANTHER" id="PTHR42685:SF22">
    <property type="entry name" value="CONDITIONED MEDIUM FACTOR RECEPTOR 1"/>
    <property type="match status" value="1"/>
</dbReference>
<dbReference type="Pfam" id="PF01266">
    <property type="entry name" value="DAO"/>
    <property type="match status" value="1"/>
</dbReference>
<sequence length="375" mass="42624">MAYNNKREVIIIGGGLAGLTAALHLSNHNLKICLIEKNEYPHHKVCGEYISNEVLPYLSSLGIDPFSIGAKRISKFEITDSKGFPLKADLPLGGFGISRYAFDNLLFEAIKDKVEIIFDTVEKVIFKENIFTVTTQRKDVLYADFVIGAFGKRSNIDFFLNRRFMKQPSPWLAVKTHYDFDFDEDTVALHNFNGGYCGLSKTETNTVNACYLTTFKSFKKYGDIDTFQKKELSKNPFLDEFFKKAKPVFKKPLTISQISFQKKEPVENHIFMIGDSAGLIHPLCGNGMAMAIRSAQLFSELFLKAFQKSDFDRNNLEKEYSNHWQKEFGSRLKTGRFIQRILMNPLSSKLGFSMAKSIPSLIPKLIEKTHGSPIK</sequence>
<accession>I3YYU7</accession>
<dbReference type="OrthoDB" id="1142316at2"/>
<organism evidence="2 3">
    <name type="scientific">Aequorivita sublithincola (strain DSM 14238 / LMG 21431 / ACAM 643 / 9-3)</name>
    <dbReference type="NCBI Taxonomy" id="746697"/>
    <lineage>
        <taxon>Bacteria</taxon>
        <taxon>Pseudomonadati</taxon>
        <taxon>Bacteroidota</taxon>
        <taxon>Flavobacteriia</taxon>
        <taxon>Flavobacteriales</taxon>
        <taxon>Flavobacteriaceae</taxon>
        <taxon>Aequorivita</taxon>
    </lineage>
</organism>